<sequence>MAYLPAVAGVAVVGYYRLRLLFDDGTVGDVDFSSREWTGVFEPLRDPNYFAQVRVDPEASTIVWPNGLDMAPEPLYEQARRHPLEAA</sequence>
<proteinExistence type="predicted"/>
<dbReference type="InterPro" id="IPR036782">
    <property type="entry name" value="NE0471-like_N"/>
</dbReference>
<dbReference type="Proteomes" id="UP000612893">
    <property type="component" value="Unassembled WGS sequence"/>
</dbReference>
<dbReference type="AlphaFoldDB" id="A0A934K3V5"/>
<comment type="caution">
    <text evidence="1">The sequence shown here is derived from an EMBL/GenBank/DDBJ whole genome shotgun (WGS) entry which is preliminary data.</text>
</comment>
<name>A0A934K3V5_9BACT</name>
<dbReference type="RefSeq" id="WP_338203009.1">
    <property type="nucleotide sequence ID" value="NZ_JAEKNR010000155.1"/>
</dbReference>
<protein>
    <submittedName>
        <fullName evidence="1">DUF2442 domain-containing protein</fullName>
    </submittedName>
</protein>
<dbReference type="Gene3D" id="3.30.2020.10">
    <property type="entry name" value="NE0471-like N-terminal domain"/>
    <property type="match status" value="1"/>
</dbReference>
<dbReference type="InterPro" id="IPR018841">
    <property type="entry name" value="DUF2442"/>
</dbReference>
<reference evidence="1" key="1">
    <citation type="submission" date="2020-10" db="EMBL/GenBank/DDBJ databases">
        <title>Ca. Dormibacterota MAGs.</title>
        <authorList>
            <person name="Montgomery K."/>
        </authorList>
    </citation>
    <scope>NUCLEOTIDE SEQUENCE [LARGE SCALE GENOMIC DNA]</scope>
    <source>
        <strain evidence="1">SC8812_S17_10</strain>
    </source>
</reference>
<dbReference type="SUPFAM" id="SSF143880">
    <property type="entry name" value="NE0471 N-terminal domain-like"/>
    <property type="match status" value="1"/>
</dbReference>
<gene>
    <name evidence="1" type="ORF">JF922_15650</name>
</gene>
<organism evidence="1 2">
    <name type="scientific">Candidatus Nephthysia bennettiae</name>
    <dbReference type="NCBI Taxonomy" id="3127016"/>
    <lineage>
        <taxon>Bacteria</taxon>
        <taxon>Bacillati</taxon>
        <taxon>Candidatus Dormiibacterota</taxon>
        <taxon>Candidatus Dormibacteria</taxon>
        <taxon>Candidatus Dormibacterales</taxon>
        <taxon>Candidatus Dormibacteraceae</taxon>
        <taxon>Candidatus Nephthysia</taxon>
    </lineage>
</organism>
<dbReference type="EMBL" id="JAEKNR010000155">
    <property type="protein sequence ID" value="MBJ7599499.1"/>
    <property type="molecule type" value="Genomic_DNA"/>
</dbReference>
<dbReference type="Pfam" id="PF10387">
    <property type="entry name" value="DUF2442"/>
    <property type="match status" value="1"/>
</dbReference>
<accession>A0A934K3V5</accession>
<evidence type="ECO:0000313" key="1">
    <source>
        <dbReference type="EMBL" id="MBJ7599499.1"/>
    </source>
</evidence>
<evidence type="ECO:0000313" key="2">
    <source>
        <dbReference type="Proteomes" id="UP000612893"/>
    </source>
</evidence>
<keyword evidence="2" id="KW-1185">Reference proteome</keyword>